<dbReference type="AlphaFoldDB" id="A0A401LG85"/>
<name>A0A401LG85_9FIRM</name>
<evidence type="ECO:0000313" key="1">
    <source>
        <dbReference type="EMBL" id="GCB30526.1"/>
    </source>
</evidence>
<sequence>MIKAALEYINGLKAPSIESYGGGTYSDKPLYQMKRPDFPTLEMNTLESVVRYLKGIDDEREQFGEPTPTIIHIESERCVTLKDIANIAEGKRDCMVLATAEVPRFNYGDFYDAESFNIALQSKFLDTEDKATILQVVGNLKEDAVRTMTDDGVSQVTAVRTGVATVADVKVPNPVTLRPFRTFIEVDQPESRFIFRMREGGRCAIFEADGGAWKLAAKKNIYNYLKEQLDKEVESGAVVLIL</sequence>
<evidence type="ECO:0000313" key="2">
    <source>
        <dbReference type="Proteomes" id="UP000287361"/>
    </source>
</evidence>
<reference evidence="1 2" key="1">
    <citation type="submission" date="2018-10" db="EMBL/GenBank/DDBJ databases">
        <title>Draft Genome Sequence of Anaerotignum sp. KCTC 15736.</title>
        <authorList>
            <person name="Choi S.H."/>
            <person name="Kim J.S."/>
            <person name="Kang S.W."/>
            <person name="Lee J.S."/>
            <person name="Park S.H."/>
        </authorList>
    </citation>
    <scope>NUCLEOTIDE SEQUENCE [LARGE SCALE GENOMIC DNA]</scope>
    <source>
        <strain evidence="1 2">KCTC 15736</strain>
    </source>
</reference>
<keyword evidence="2" id="KW-1185">Reference proteome</keyword>
<comment type="caution">
    <text evidence="1">The sequence shown here is derived from an EMBL/GenBank/DDBJ whole genome shotgun (WGS) entry which is preliminary data.</text>
</comment>
<gene>
    <name evidence="1" type="ORF">KGMB03357_21870</name>
</gene>
<proteinExistence type="predicted"/>
<evidence type="ECO:0008006" key="3">
    <source>
        <dbReference type="Google" id="ProtNLM"/>
    </source>
</evidence>
<dbReference type="EMBL" id="BHVZ01000014">
    <property type="protein sequence ID" value="GCB30526.1"/>
    <property type="molecule type" value="Genomic_DNA"/>
</dbReference>
<protein>
    <recommendedName>
        <fullName evidence="3">Phage protein</fullName>
    </recommendedName>
</protein>
<dbReference type="OrthoDB" id="5432268at2"/>
<organism evidence="1 2">
    <name type="scientific">Anaerotignum faecicola</name>
    <dbReference type="NCBI Taxonomy" id="2358141"/>
    <lineage>
        <taxon>Bacteria</taxon>
        <taxon>Bacillati</taxon>
        <taxon>Bacillota</taxon>
        <taxon>Clostridia</taxon>
        <taxon>Lachnospirales</taxon>
        <taxon>Anaerotignaceae</taxon>
        <taxon>Anaerotignum</taxon>
    </lineage>
</organism>
<accession>A0A401LG85</accession>
<dbReference type="Proteomes" id="UP000287361">
    <property type="component" value="Unassembled WGS sequence"/>
</dbReference>